<dbReference type="PROSITE" id="PS51138">
    <property type="entry name" value="ENT"/>
    <property type="match status" value="1"/>
</dbReference>
<reference evidence="5" key="1">
    <citation type="submission" date="2003-08" db="EMBL/GenBank/DDBJ databases">
        <authorList>
            <person name="Birren B."/>
            <person name="Nusbaum C."/>
            <person name="Abebe A."/>
            <person name="Abouelleil A."/>
            <person name="Adekoya E."/>
            <person name="Ait-zahra M."/>
            <person name="Allen N."/>
            <person name="Allen T."/>
            <person name="An P."/>
            <person name="Anderson M."/>
            <person name="Anderson S."/>
            <person name="Arachchi H."/>
            <person name="Armbruster J."/>
            <person name="Bachantsang P."/>
            <person name="Baldwin J."/>
            <person name="Barry A."/>
            <person name="Bayul T."/>
            <person name="Blitshsteyn B."/>
            <person name="Bloom T."/>
            <person name="Blye J."/>
            <person name="Boguslavskiy L."/>
            <person name="Borowsky M."/>
            <person name="Boukhgalter B."/>
            <person name="Brunache A."/>
            <person name="Butler J."/>
            <person name="Calixte N."/>
            <person name="Calvo S."/>
            <person name="Camarata J."/>
            <person name="Campo K."/>
            <person name="Chang J."/>
            <person name="Cheshatsang Y."/>
            <person name="Citroen M."/>
            <person name="Collymore A."/>
            <person name="Considine T."/>
            <person name="Cook A."/>
            <person name="Cooke P."/>
            <person name="Corum B."/>
            <person name="Cuomo C."/>
            <person name="David R."/>
            <person name="Dawoe T."/>
            <person name="Degray S."/>
            <person name="Dodge S."/>
            <person name="Dooley K."/>
            <person name="Dorje P."/>
            <person name="Dorjee K."/>
            <person name="Dorris L."/>
            <person name="Duffey N."/>
            <person name="Dupes A."/>
            <person name="Elkins T."/>
            <person name="Engels R."/>
            <person name="Erickson J."/>
            <person name="Farina A."/>
            <person name="Faro S."/>
            <person name="Ferreira P."/>
            <person name="Fischer H."/>
            <person name="Fitzgerald M."/>
            <person name="Foley K."/>
            <person name="Gage D."/>
            <person name="Galagan J."/>
            <person name="Gearin G."/>
            <person name="Gnerre S."/>
            <person name="Gnirke A."/>
            <person name="Goyette A."/>
            <person name="Graham J."/>
            <person name="Grandbois E."/>
            <person name="Gyaltsen K."/>
            <person name="Hafez N."/>
            <person name="Hagopian D."/>
            <person name="Hagos B."/>
            <person name="Hall J."/>
            <person name="Hatcher B."/>
            <person name="Heller A."/>
            <person name="Higgins H."/>
            <person name="Honan T."/>
            <person name="Horn A."/>
            <person name="Houde N."/>
            <person name="Hughes L."/>
            <person name="Hulme W."/>
            <person name="Husby E."/>
            <person name="Iliev I."/>
            <person name="Jaffe D."/>
            <person name="Jones C."/>
            <person name="Kamal M."/>
            <person name="Kamat A."/>
            <person name="Kamvysselis M."/>
            <person name="Karlsson E."/>
            <person name="Kells C."/>
            <person name="Kieu A."/>
            <person name="Kisner P."/>
            <person name="Kodira C."/>
            <person name="Kulbokas E."/>
            <person name="Labutti K."/>
            <person name="Lama D."/>
            <person name="Landers T."/>
            <person name="Leger J."/>
            <person name="Levine S."/>
            <person name="Lewis D."/>
            <person name="Lewis T."/>
            <person name="Lindblad-toh K."/>
            <person name="Liu X."/>
            <person name="Lokyitsang T."/>
            <person name="Lokyitsang Y."/>
            <person name="Lucien O."/>
            <person name="Lui A."/>
            <person name="Ma L.J."/>
            <person name="Mabbitt R."/>
            <person name="Macdonald J."/>
            <person name="Maclean C."/>
            <person name="Major J."/>
            <person name="Manning J."/>
            <person name="Marabella R."/>
            <person name="Maru K."/>
            <person name="Matthews C."/>
            <person name="Mauceli E."/>
            <person name="Mccarthy M."/>
            <person name="Mcdonough S."/>
            <person name="Mcghee T."/>
            <person name="Meldrim J."/>
            <person name="Meneus L."/>
            <person name="Mesirov J."/>
            <person name="Mihalev A."/>
            <person name="Mihova T."/>
            <person name="Mikkelsen T."/>
            <person name="Mlenga V."/>
            <person name="Moru K."/>
            <person name="Mozes J."/>
            <person name="Mulrain L."/>
            <person name="Munson G."/>
            <person name="Naylor J."/>
            <person name="Newes C."/>
            <person name="Nguyen C."/>
            <person name="Nguyen N."/>
            <person name="Nguyen T."/>
            <person name="Nicol R."/>
            <person name="Nielsen C."/>
            <person name="Nizzari M."/>
            <person name="Norbu C."/>
            <person name="Norbu N."/>
            <person name="O'donnell P."/>
            <person name="Okoawo O."/>
            <person name="O'leary S."/>
            <person name="Omotosho B."/>
            <person name="O'neill K."/>
            <person name="Osman S."/>
            <person name="Parker S."/>
            <person name="Perrin D."/>
            <person name="Phunkhang P."/>
            <person name="Piqani B."/>
            <person name="Purcell S."/>
            <person name="Rachupka T."/>
            <person name="Ramasamy U."/>
            <person name="Rameau R."/>
            <person name="Ray V."/>
            <person name="Raymond C."/>
            <person name="Retta R."/>
            <person name="Richardson S."/>
            <person name="Rise C."/>
            <person name="Rodriguez J."/>
            <person name="Rogers J."/>
            <person name="Rogov P."/>
            <person name="Rutman M."/>
            <person name="Schupbach R."/>
            <person name="Seaman C."/>
            <person name="Settipalli S."/>
            <person name="Sharpe T."/>
            <person name="Sheridan J."/>
            <person name="Sherpa N."/>
            <person name="Shi J."/>
            <person name="Smirnov S."/>
            <person name="Smith C."/>
            <person name="Sougnez C."/>
            <person name="Spencer B."/>
            <person name="Stalker J."/>
            <person name="Stange-thomann N."/>
            <person name="Stavropoulos S."/>
            <person name="Stetson K."/>
            <person name="Stone C."/>
            <person name="Stone S."/>
            <person name="Stubbs M."/>
            <person name="Talamas J."/>
            <person name="Tchuinga P."/>
            <person name="Tenzing P."/>
            <person name="Tesfaye S."/>
            <person name="Theodore J."/>
            <person name="Thoulutsang Y."/>
            <person name="Topham K."/>
            <person name="Towey S."/>
            <person name="Tsamla T."/>
            <person name="Tsomo N."/>
            <person name="Vallee D."/>
            <person name="Vassiliev H."/>
            <person name="Venkataraman V."/>
            <person name="Vinson J."/>
            <person name="Vo A."/>
            <person name="Wade C."/>
            <person name="Wang S."/>
            <person name="Wangchuk T."/>
            <person name="Wangdi T."/>
            <person name="Whittaker C."/>
            <person name="Wilkinson J."/>
            <person name="Wu Y."/>
            <person name="Wyman D."/>
            <person name="Yadav S."/>
            <person name="Yang S."/>
            <person name="Yang X."/>
            <person name="Yeager S."/>
            <person name="Yee E."/>
            <person name="Young G."/>
            <person name="Zainoun J."/>
            <person name="Zembeck L."/>
            <person name="Zimmer A."/>
            <person name="Zody M."/>
            <person name="Lander E."/>
        </authorList>
    </citation>
    <scope>NUCLEOTIDE SEQUENCE [LARGE SCALE GENOMIC DNA]</scope>
</reference>
<sequence length="192" mass="21870">MPPVNCHGNSYNLNEQDSILALRQFELEAYSSTLTALRAEGELNDEKRELLGHLQSMLGITKERHKAEVRRAVNDEKLTSVACSLNRGNPCATEWEKEGRHVMSLPIRPTPITANTQLADYIANITAMENRNILLGRYRTDDNEESITMEDRESQPTWDVVPMKKRKLMNDLNKLDASTSTLDLEKYINPPE</sequence>
<dbReference type="GO" id="GO:0005654">
    <property type="term" value="C:nucleoplasm"/>
    <property type="evidence" value="ECO:0007669"/>
    <property type="project" value="TreeGrafter"/>
</dbReference>
<evidence type="ECO:0000256" key="1">
    <source>
        <dbReference type="ARBA" id="ARBA00004123"/>
    </source>
</evidence>
<evidence type="ECO:0000313" key="4">
    <source>
        <dbReference type="Ensembl" id="ENSCSAVP00000009502.1"/>
    </source>
</evidence>
<keyword evidence="5" id="KW-1185">Reference proteome</keyword>
<dbReference type="GO" id="GO:0006355">
    <property type="term" value="P:regulation of DNA-templated transcription"/>
    <property type="evidence" value="ECO:0007669"/>
    <property type="project" value="InterPro"/>
</dbReference>
<dbReference type="OMA" id="GITKERH"/>
<dbReference type="Ensembl" id="ENSCSAVT00000009619.1">
    <property type="protein sequence ID" value="ENSCSAVP00000009502.1"/>
    <property type="gene ID" value="ENSCSAVG00000005588.1"/>
</dbReference>
<dbReference type="STRING" id="51511.ENSCSAVP00000009502"/>
<protein>
    <recommendedName>
        <fullName evidence="3">ENT domain-containing protein</fullName>
    </recommendedName>
</protein>
<evidence type="ECO:0000256" key="2">
    <source>
        <dbReference type="ARBA" id="ARBA00023242"/>
    </source>
</evidence>
<proteinExistence type="predicted"/>
<dbReference type="InterPro" id="IPR036142">
    <property type="entry name" value="ENT_dom-like_sf"/>
</dbReference>
<name>H2YVZ1_CIOSA</name>
<feature type="domain" description="ENT" evidence="3">
    <location>
        <begin position="18"/>
        <end position="103"/>
    </location>
</feature>
<dbReference type="SUPFAM" id="SSF158639">
    <property type="entry name" value="ENT-like"/>
    <property type="match status" value="1"/>
</dbReference>
<dbReference type="InterPro" id="IPR033482">
    <property type="entry name" value="EMSY"/>
</dbReference>
<dbReference type="InParanoid" id="H2YVZ1"/>
<accession>H2YVZ1</accession>
<dbReference type="PANTHER" id="PTHR16500:SF3">
    <property type="entry name" value="BRCA2-INTERACTING TRANSCRIPTIONAL REPRESSOR EMSY"/>
    <property type="match status" value="1"/>
</dbReference>
<dbReference type="InterPro" id="IPR005491">
    <property type="entry name" value="ENT_dom"/>
</dbReference>
<dbReference type="HOGENOM" id="CLU_091738_0_0_1"/>
<organism evidence="4 5">
    <name type="scientific">Ciona savignyi</name>
    <name type="common">Pacific transparent sea squirt</name>
    <dbReference type="NCBI Taxonomy" id="51511"/>
    <lineage>
        <taxon>Eukaryota</taxon>
        <taxon>Metazoa</taxon>
        <taxon>Chordata</taxon>
        <taxon>Tunicata</taxon>
        <taxon>Ascidiacea</taxon>
        <taxon>Phlebobranchia</taxon>
        <taxon>Cionidae</taxon>
        <taxon>Ciona</taxon>
    </lineage>
</organism>
<reference evidence="4" key="3">
    <citation type="submission" date="2025-09" db="UniProtKB">
        <authorList>
            <consortium name="Ensembl"/>
        </authorList>
    </citation>
    <scope>IDENTIFICATION</scope>
</reference>
<dbReference type="SMART" id="SM01191">
    <property type="entry name" value="ENT"/>
    <property type="match status" value="1"/>
</dbReference>
<evidence type="ECO:0000259" key="3">
    <source>
        <dbReference type="PROSITE" id="PS51138"/>
    </source>
</evidence>
<evidence type="ECO:0000313" key="5">
    <source>
        <dbReference type="Proteomes" id="UP000007875"/>
    </source>
</evidence>
<dbReference type="PANTHER" id="PTHR16500">
    <property type="entry name" value="BRCA2-INTERACTING TRANSCRIPTIONAL REPRESSOR EMSY"/>
    <property type="match status" value="1"/>
</dbReference>
<keyword evidence="2" id="KW-0539">Nucleus</keyword>
<dbReference type="AlphaFoldDB" id="H2YVZ1"/>
<dbReference type="Proteomes" id="UP000007875">
    <property type="component" value="Unassembled WGS sequence"/>
</dbReference>
<dbReference type="GeneTree" id="ENSGT00390000009554"/>
<dbReference type="eggNOG" id="KOG4675">
    <property type="taxonomic scope" value="Eukaryota"/>
</dbReference>
<dbReference type="Pfam" id="PF03735">
    <property type="entry name" value="ENT"/>
    <property type="match status" value="1"/>
</dbReference>
<reference evidence="4" key="2">
    <citation type="submission" date="2025-08" db="UniProtKB">
        <authorList>
            <consortium name="Ensembl"/>
        </authorList>
    </citation>
    <scope>IDENTIFICATION</scope>
</reference>
<comment type="subcellular location">
    <subcellularLocation>
        <location evidence="1">Nucleus</location>
    </subcellularLocation>
</comment>
<dbReference type="Gene3D" id="1.10.1240.40">
    <property type="entry name" value="ENT domain"/>
    <property type="match status" value="1"/>
</dbReference>